<dbReference type="Proteomes" id="UP000199518">
    <property type="component" value="Unassembled WGS sequence"/>
</dbReference>
<name>A0A1I3B1H8_9PLAN</name>
<dbReference type="EMBL" id="FOQD01000001">
    <property type="protein sequence ID" value="SFH56123.1"/>
    <property type="molecule type" value="Genomic_DNA"/>
</dbReference>
<keyword evidence="2" id="KW-1185">Reference proteome</keyword>
<evidence type="ECO:0000313" key="2">
    <source>
        <dbReference type="Proteomes" id="UP000199518"/>
    </source>
</evidence>
<dbReference type="RefSeq" id="WP_217646988.1">
    <property type="nucleotide sequence ID" value="NZ_FOQD01000001.1"/>
</dbReference>
<evidence type="ECO:0000313" key="1">
    <source>
        <dbReference type="EMBL" id="SFH56123.1"/>
    </source>
</evidence>
<dbReference type="AlphaFoldDB" id="A0A1I3B1H8"/>
<gene>
    <name evidence="1" type="ORF">SAMN05421753_101173</name>
</gene>
<accession>A0A1I3B1H8</accession>
<protein>
    <recommendedName>
        <fullName evidence="3">Lipoprotein</fullName>
    </recommendedName>
</protein>
<organism evidence="1 2">
    <name type="scientific">Planctomicrobium piriforme</name>
    <dbReference type="NCBI Taxonomy" id="1576369"/>
    <lineage>
        <taxon>Bacteria</taxon>
        <taxon>Pseudomonadati</taxon>
        <taxon>Planctomycetota</taxon>
        <taxon>Planctomycetia</taxon>
        <taxon>Planctomycetales</taxon>
        <taxon>Planctomycetaceae</taxon>
        <taxon>Planctomicrobium</taxon>
    </lineage>
</organism>
<sequence>MTPKRKLVVMGIFSALFGCQQKTAETPALNQEEYRVTAQLNHFLRPLDRGSRYEDPLQEALAQQGLGEVTGGGTMQRESGEIEYIDVEISLTDLEAGAPFVISRLEEAGAPKGSLLKWHDGSKFVTVPFGKREGLGIYLDGVNLPDEVYKTSNVNTVIEELNRRINGHGELQGYWQGNTETALYFYGDNAQEMAVSMKDFLDKDPLCQGSRVVTIAPKEQ</sequence>
<reference evidence="2" key="1">
    <citation type="submission" date="2016-10" db="EMBL/GenBank/DDBJ databases">
        <authorList>
            <person name="Varghese N."/>
            <person name="Submissions S."/>
        </authorList>
    </citation>
    <scope>NUCLEOTIDE SEQUENCE [LARGE SCALE GENOMIC DNA]</scope>
    <source>
        <strain evidence="2">DSM 26348</strain>
    </source>
</reference>
<dbReference type="PROSITE" id="PS51257">
    <property type="entry name" value="PROKAR_LIPOPROTEIN"/>
    <property type="match status" value="1"/>
</dbReference>
<proteinExistence type="predicted"/>
<evidence type="ECO:0008006" key="3">
    <source>
        <dbReference type="Google" id="ProtNLM"/>
    </source>
</evidence>